<dbReference type="PROSITE" id="PS50076">
    <property type="entry name" value="DNAJ_2"/>
    <property type="match status" value="1"/>
</dbReference>
<proteinExistence type="predicted"/>
<gene>
    <name evidence="2" type="ORF">KSB_87480</name>
</gene>
<dbReference type="Gene3D" id="1.10.287.110">
    <property type="entry name" value="DnaJ domain"/>
    <property type="match status" value="1"/>
</dbReference>
<feature type="domain" description="J" evidence="1">
    <location>
        <begin position="40"/>
        <end position="93"/>
    </location>
</feature>
<dbReference type="PRINTS" id="PR00625">
    <property type="entry name" value="JDOMAIN"/>
</dbReference>
<evidence type="ECO:0000313" key="3">
    <source>
        <dbReference type="Proteomes" id="UP000654345"/>
    </source>
</evidence>
<comment type="caution">
    <text evidence="2">The sequence shown here is derived from an EMBL/GenBank/DDBJ whole genome shotgun (WGS) entry which is preliminary data.</text>
</comment>
<evidence type="ECO:0000259" key="1">
    <source>
        <dbReference type="PROSITE" id="PS50076"/>
    </source>
</evidence>
<accession>A0ABQ3V5T7</accession>
<dbReference type="RefSeq" id="WP_007923439.1">
    <property type="nucleotide sequence ID" value="NZ_BNJG01000004.1"/>
</dbReference>
<dbReference type="SMART" id="SM00271">
    <property type="entry name" value="DnaJ"/>
    <property type="match status" value="1"/>
</dbReference>
<dbReference type="CDD" id="cd06257">
    <property type="entry name" value="DnaJ"/>
    <property type="match status" value="1"/>
</dbReference>
<organism evidence="2 3">
    <name type="scientific">Ktedonobacter robiniae</name>
    <dbReference type="NCBI Taxonomy" id="2778365"/>
    <lineage>
        <taxon>Bacteria</taxon>
        <taxon>Bacillati</taxon>
        <taxon>Chloroflexota</taxon>
        <taxon>Ktedonobacteria</taxon>
        <taxon>Ktedonobacterales</taxon>
        <taxon>Ktedonobacteraceae</taxon>
        <taxon>Ktedonobacter</taxon>
    </lineage>
</organism>
<keyword evidence="3" id="KW-1185">Reference proteome</keyword>
<dbReference type="EMBL" id="BNJG01000004">
    <property type="protein sequence ID" value="GHO60273.1"/>
    <property type="molecule type" value="Genomic_DNA"/>
</dbReference>
<dbReference type="InterPro" id="IPR036869">
    <property type="entry name" value="J_dom_sf"/>
</dbReference>
<dbReference type="InterPro" id="IPR001623">
    <property type="entry name" value="DnaJ_domain"/>
</dbReference>
<dbReference type="Pfam" id="PF00226">
    <property type="entry name" value="DnaJ"/>
    <property type="match status" value="1"/>
</dbReference>
<dbReference type="PANTHER" id="PTHR24074">
    <property type="entry name" value="CO-CHAPERONE PROTEIN DJLA"/>
    <property type="match status" value="1"/>
</dbReference>
<dbReference type="SUPFAM" id="SSF46565">
    <property type="entry name" value="Chaperone J-domain"/>
    <property type="match status" value="1"/>
</dbReference>
<reference evidence="2 3" key="1">
    <citation type="journal article" date="2021" name="Int. J. Syst. Evol. Microbiol.">
        <title>Reticulibacter mediterranei gen. nov., sp. nov., within the new family Reticulibacteraceae fam. nov., and Ktedonospora formicarum gen. nov., sp. nov., Ktedonobacter robiniae sp. nov., Dictyobacter formicarum sp. nov. and Dictyobacter arantiisoli sp. nov., belonging to the class Ktedonobacteria.</title>
        <authorList>
            <person name="Yabe S."/>
            <person name="Zheng Y."/>
            <person name="Wang C.M."/>
            <person name="Sakai Y."/>
            <person name="Abe K."/>
            <person name="Yokota A."/>
            <person name="Donadio S."/>
            <person name="Cavaletti L."/>
            <person name="Monciardini P."/>
        </authorList>
    </citation>
    <scope>NUCLEOTIDE SEQUENCE [LARGE SCALE GENOMIC DNA]</scope>
    <source>
        <strain evidence="2 3">SOSP1-30</strain>
    </source>
</reference>
<sequence>MSTRPPKSLGALLWQMLRLSMKALWESNSNPARVLMQRQQALAVLGLPANATPQQIKQRYRLLAKRYHPDRGGDPQQMQRIIAAYHTLMREQK</sequence>
<dbReference type="InterPro" id="IPR050817">
    <property type="entry name" value="DjlA_DnaK_co-chaperone"/>
</dbReference>
<evidence type="ECO:0000313" key="2">
    <source>
        <dbReference type="EMBL" id="GHO60273.1"/>
    </source>
</evidence>
<protein>
    <recommendedName>
        <fullName evidence="1">J domain-containing protein</fullName>
    </recommendedName>
</protein>
<dbReference type="Proteomes" id="UP000654345">
    <property type="component" value="Unassembled WGS sequence"/>
</dbReference>
<name>A0ABQ3V5T7_9CHLR</name>